<dbReference type="Gene3D" id="2.60.40.10">
    <property type="entry name" value="Immunoglobulins"/>
    <property type="match status" value="1"/>
</dbReference>
<dbReference type="InterPro" id="IPR013783">
    <property type="entry name" value="Ig-like_fold"/>
</dbReference>
<feature type="domain" description="Ig-like" evidence="3">
    <location>
        <begin position="32"/>
        <end position="110"/>
    </location>
</feature>
<feature type="non-terminal residue" evidence="4">
    <location>
        <position position="110"/>
    </location>
</feature>
<dbReference type="PROSITE" id="PS50835">
    <property type="entry name" value="IG_LIKE"/>
    <property type="match status" value="1"/>
</dbReference>
<dbReference type="InterPro" id="IPR036179">
    <property type="entry name" value="Ig-like_dom_sf"/>
</dbReference>
<evidence type="ECO:0000256" key="1">
    <source>
        <dbReference type="ARBA" id="ARBA00022729"/>
    </source>
</evidence>
<protein>
    <recommendedName>
        <fullName evidence="3">Ig-like domain-containing protein</fullName>
    </recommendedName>
</protein>
<keyword evidence="1" id="KW-0732">Signal</keyword>
<evidence type="ECO:0000313" key="5">
    <source>
        <dbReference type="Proteomes" id="UP001162483"/>
    </source>
</evidence>
<keyword evidence="5" id="KW-1185">Reference proteome</keyword>
<comment type="caution">
    <text evidence="4">The sequence shown here is derived from an EMBL/GenBank/DDBJ whole genome shotgun (WGS) entry which is preliminary data.</text>
</comment>
<name>A0ABN9E797_9NEOB</name>
<organism evidence="4 5">
    <name type="scientific">Staurois parvus</name>
    <dbReference type="NCBI Taxonomy" id="386267"/>
    <lineage>
        <taxon>Eukaryota</taxon>
        <taxon>Metazoa</taxon>
        <taxon>Chordata</taxon>
        <taxon>Craniata</taxon>
        <taxon>Vertebrata</taxon>
        <taxon>Euteleostomi</taxon>
        <taxon>Amphibia</taxon>
        <taxon>Batrachia</taxon>
        <taxon>Anura</taxon>
        <taxon>Neobatrachia</taxon>
        <taxon>Ranoidea</taxon>
        <taxon>Ranidae</taxon>
        <taxon>Staurois</taxon>
    </lineage>
</organism>
<reference evidence="4" key="1">
    <citation type="submission" date="2023-05" db="EMBL/GenBank/DDBJ databases">
        <authorList>
            <person name="Stuckert A."/>
        </authorList>
    </citation>
    <scope>NUCLEOTIDE SEQUENCE</scope>
</reference>
<dbReference type="PANTHER" id="PTHR11481">
    <property type="entry name" value="IMMUNOGLOBULIN FC RECEPTOR"/>
    <property type="match status" value="1"/>
</dbReference>
<gene>
    <name evidence="4" type="ORF">SPARVUS_LOCUS9304950</name>
</gene>
<evidence type="ECO:0000259" key="3">
    <source>
        <dbReference type="PROSITE" id="PS50835"/>
    </source>
</evidence>
<proteinExistence type="predicted"/>
<dbReference type="InterPro" id="IPR007110">
    <property type="entry name" value="Ig-like_dom"/>
</dbReference>
<dbReference type="PANTHER" id="PTHR11481:SF64">
    <property type="entry name" value="FC RECEPTOR-LIKE PROTEIN 4"/>
    <property type="match status" value="1"/>
</dbReference>
<dbReference type="SUPFAM" id="SSF48726">
    <property type="entry name" value="Immunoglobulin"/>
    <property type="match status" value="1"/>
</dbReference>
<evidence type="ECO:0000256" key="2">
    <source>
        <dbReference type="ARBA" id="ARBA00023157"/>
    </source>
</evidence>
<dbReference type="InterPro" id="IPR050488">
    <property type="entry name" value="Ig_Fc_receptor"/>
</dbReference>
<accession>A0ABN9E797</accession>
<evidence type="ECO:0000313" key="4">
    <source>
        <dbReference type="EMBL" id="CAI9580498.1"/>
    </source>
</evidence>
<dbReference type="Proteomes" id="UP001162483">
    <property type="component" value="Unassembled WGS sequence"/>
</dbReference>
<keyword evidence="2" id="KW-1015">Disulfide bond</keyword>
<sequence>TNQQNLIIQSANYNYDRRYYQCRTGTSDLSEPVTLNVNRKDIVLQRPTSIYEGDPLTLRCRSRSSFKVINTTFYKDDKKIKFSTSDTELHIHKVDRRVTGTYKCVQRLQS</sequence>
<feature type="non-terminal residue" evidence="4">
    <location>
        <position position="1"/>
    </location>
</feature>
<dbReference type="Pfam" id="PF13895">
    <property type="entry name" value="Ig_2"/>
    <property type="match status" value="1"/>
</dbReference>
<dbReference type="EMBL" id="CATNWA010015192">
    <property type="protein sequence ID" value="CAI9580498.1"/>
    <property type="molecule type" value="Genomic_DNA"/>
</dbReference>